<name>A0A239DIN2_9RHOB</name>
<sequence length="274" mass="30562">MPSGNLTTSNFTRKIQSMTHAIDAHGNVVTPQSNLHSEGDRIEGIDRQAEKEANGYFQSVSSYIPDEEANNNIDVVKRDGSRVHAGGDHQPNDILLIDGMEVTYSMAQQLGLIEGGNFNSAQEDFYSDAENSQPEPEPQDTRPERAQLLEMQLDMASQGKSQQVMDTVQNDIVHLGDFSEQTLDFAQRELSMSEESVRTMYKEMQSAGSNAMADFLEVGDGRGRDRIEFLVDLANNGTRDQRATVRNLWFLAATGRLTQDQAVDAFDTLYQPYQ</sequence>
<accession>A0A239DIN2</accession>
<dbReference type="EMBL" id="FZOY01000001">
    <property type="protein sequence ID" value="SNS32247.1"/>
    <property type="molecule type" value="Genomic_DNA"/>
</dbReference>
<organism evidence="1 2">
    <name type="scientific">Tropicimonas sediminicola</name>
    <dbReference type="NCBI Taxonomy" id="1031541"/>
    <lineage>
        <taxon>Bacteria</taxon>
        <taxon>Pseudomonadati</taxon>
        <taxon>Pseudomonadota</taxon>
        <taxon>Alphaproteobacteria</taxon>
        <taxon>Rhodobacterales</taxon>
        <taxon>Roseobacteraceae</taxon>
        <taxon>Tropicimonas</taxon>
    </lineage>
</organism>
<evidence type="ECO:0000313" key="2">
    <source>
        <dbReference type="Proteomes" id="UP000198426"/>
    </source>
</evidence>
<reference evidence="1 2" key="1">
    <citation type="submission" date="2017-06" db="EMBL/GenBank/DDBJ databases">
        <authorList>
            <person name="Kim H.J."/>
            <person name="Triplett B.A."/>
        </authorList>
    </citation>
    <scope>NUCLEOTIDE SEQUENCE [LARGE SCALE GENOMIC DNA]</scope>
    <source>
        <strain evidence="1 2">DSM 29339</strain>
    </source>
</reference>
<protein>
    <submittedName>
        <fullName evidence="1">Uncharacterized protein</fullName>
    </submittedName>
</protein>
<evidence type="ECO:0000313" key="1">
    <source>
        <dbReference type="EMBL" id="SNS32247.1"/>
    </source>
</evidence>
<dbReference type="Proteomes" id="UP000198426">
    <property type="component" value="Unassembled WGS sequence"/>
</dbReference>
<gene>
    <name evidence="1" type="ORF">SAMN05421757_101851</name>
</gene>
<proteinExistence type="predicted"/>
<keyword evidence="2" id="KW-1185">Reference proteome</keyword>
<dbReference type="AlphaFoldDB" id="A0A239DIN2"/>